<comment type="catalytic activity">
    <reaction evidence="3 4">
        <text>holo-[ACP] + malonyl-CoA = malonyl-[ACP] + CoA</text>
        <dbReference type="Rhea" id="RHEA:41792"/>
        <dbReference type="Rhea" id="RHEA-COMP:9623"/>
        <dbReference type="Rhea" id="RHEA-COMP:9685"/>
        <dbReference type="ChEBI" id="CHEBI:57287"/>
        <dbReference type="ChEBI" id="CHEBI:57384"/>
        <dbReference type="ChEBI" id="CHEBI:64479"/>
        <dbReference type="ChEBI" id="CHEBI:78449"/>
        <dbReference type="EC" id="2.3.1.39"/>
    </reaction>
</comment>
<evidence type="ECO:0000256" key="5">
    <source>
        <dbReference type="PIRSR" id="PIRSR000446-1"/>
    </source>
</evidence>
<dbReference type="InterPro" id="IPR014043">
    <property type="entry name" value="Acyl_transferase_dom"/>
</dbReference>
<evidence type="ECO:0000313" key="7">
    <source>
        <dbReference type="EMBL" id="BDU50380.1"/>
    </source>
</evidence>
<feature type="active site" evidence="5">
    <location>
        <position position="198"/>
    </location>
</feature>
<feature type="active site" evidence="5">
    <location>
        <position position="91"/>
    </location>
</feature>
<dbReference type="NCBIfam" id="TIGR00128">
    <property type="entry name" value="fabD"/>
    <property type="match status" value="1"/>
</dbReference>
<dbReference type="SUPFAM" id="SSF55048">
    <property type="entry name" value="Probable ACP-binding domain of malonyl-CoA ACP transacylase"/>
    <property type="match status" value="1"/>
</dbReference>
<accession>A0AAU9DAL2</accession>
<evidence type="ECO:0000256" key="1">
    <source>
        <dbReference type="ARBA" id="ARBA00022679"/>
    </source>
</evidence>
<dbReference type="SMART" id="SM00827">
    <property type="entry name" value="PKS_AT"/>
    <property type="match status" value="1"/>
</dbReference>
<dbReference type="KEGG" id="haby:HLVA_09490"/>
<dbReference type="Pfam" id="PF00698">
    <property type="entry name" value="Acyl_transf_1"/>
    <property type="match status" value="1"/>
</dbReference>
<dbReference type="EMBL" id="AP027059">
    <property type="protein sequence ID" value="BDU50380.1"/>
    <property type="molecule type" value="Genomic_DNA"/>
</dbReference>
<dbReference type="RefSeq" id="WP_307905312.1">
    <property type="nucleotide sequence ID" value="NZ_AP027059.1"/>
</dbReference>
<dbReference type="InterPro" id="IPR004410">
    <property type="entry name" value="Malonyl_CoA-ACP_transAc_FabD"/>
</dbReference>
<dbReference type="EC" id="2.3.1.39" evidence="4"/>
<dbReference type="InterPro" id="IPR001227">
    <property type="entry name" value="Ac_transferase_dom_sf"/>
</dbReference>
<dbReference type="InterPro" id="IPR016036">
    <property type="entry name" value="Malonyl_transacylase_ACP-bd"/>
</dbReference>
<name>A0AAU9DAL2_9FUSO</name>
<dbReference type="PANTHER" id="PTHR42681:SF1">
    <property type="entry name" value="MALONYL-COA-ACYL CARRIER PROTEIN TRANSACYLASE, MITOCHONDRIAL"/>
    <property type="match status" value="1"/>
</dbReference>
<feature type="domain" description="Malonyl-CoA:ACP transacylase (MAT)" evidence="6">
    <location>
        <begin position="7"/>
        <end position="294"/>
    </location>
</feature>
<dbReference type="InterPro" id="IPR016035">
    <property type="entry name" value="Acyl_Trfase/lysoPLipase"/>
</dbReference>
<protein>
    <recommendedName>
        <fullName evidence="4">Malonyl CoA-acyl carrier protein transacylase</fullName>
        <ecNumber evidence="4">2.3.1.39</ecNumber>
    </recommendedName>
</protein>
<evidence type="ECO:0000256" key="2">
    <source>
        <dbReference type="ARBA" id="ARBA00023315"/>
    </source>
</evidence>
<dbReference type="PIRSF" id="PIRSF000446">
    <property type="entry name" value="Mct"/>
    <property type="match status" value="1"/>
</dbReference>
<evidence type="ECO:0000256" key="3">
    <source>
        <dbReference type="ARBA" id="ARBA00048462"/>
    </source>
</evidence>
<dbReference type="InterPro" id="IPR024925">
    <property type="entry name" value="Malonyl_CoA-ACP_transAc"/>
</dbReference>
<keyword evidence="2 4" id="KW-0012">Acyltransferase</keyword>
<reference evidence="7 8" key="1">
    <citation type="submission" date="2022-11" db="EMBL/GenBank/DDBJ databases">
        <title>Haliovirga abyssi gen. nov., sp. nov., a mesophilic fermentative bacterium isolated from the Iheya North hydrothermal field and the proposal of Haliovirgaceae fam. nov.</title>
        <authorList>
            <person name="Miyazaki U."/>
            <person name="Tame A."/>
            <person name="Miyazaki J."/>
            <person name="Takai K."/>
            <person name="Sawayama S."/>
            <person name="Kitajima M."/>
            <person name="Okamoto A."/>
            <person name="Nakagawa S."/>
        </authorList>
    </citation>
    <scope>NUCLEOTIDE SEQUENCE [LARGE SCALE GENOMIC DNA]</scope>
    <source>
        <strain evidence="7 8">IC12</strain>
    </source>
</reference>
<dbReference type="Gene3D" id="3.30.70.250">
    <property type="entry name" value="Malonyl-CoA ACP transacylase, ACP-binding"/>
    <property type="match status" value="1"/>
</dbReference>
<evidence type="ECO:0000313" key="8">
    <source>
        <dbReference type="Proteomes" id="UP001321582"/>
    </source>
</evidence>
<dbReference type="FunFam" id="3.30.70.250:FF:000001">
    <property type="entry name" value="Malonyl CoA-acyl carrier protein transacylase"/>
    <property type="match status" value="1"/>
</dbReference>
<dbReference type="GO" id="GO:0005829">
    <property type="term" value="C:cytosol"/>
    <property type="evidence" value="ECO:0007669"/>
    <property type="project" value="TreeGrafter"/>
</dbReference>
<dbReference type="Gene3D" id="3.40.366.10">
    <property type="entry name" value="Malonyl-Coenzyme A Acyl Carrier Protein, domain 2"/>
    <property type="match status" value="1"/>
</dbReference>
<dbReference type="Proteomes" id="UP001321582">
    <property type="component" value="Chromosome"/>
</dbReference>
<evidence type="ECO:0000259" key="6">
    <source>
        <dbReference type="SMART" id="SM00827"/>
    </source>
</evidence>
<dbReference type="InterPro" id="IPR050858">
    <property type="entry name" value="Mal-CoA-ACP_Trans/PKS_FabD"/>
</dbReference>
<keyword evidence="1 4" id="KW-0808">Transferase</keyword>
<dbReference type="PANTHER" id="PTHR42681">
    <property type="entry name" value="MALONYL-COA-ACYL CARRIER PROTEIN TRANSACYLASE, MITOCHONDRIAL"/>
    <property type="match status" value="1"/>
</dbReference>
<sequence length="303" mass="33389">MSKVAFVFPGQGAQYVGMGKELYENSNKAKEIFDNIFSDLEINLENIMFDGPEEKLKETKYTQPAIVAFSSVLTELLKEKNIKADYVAGHSLGEYSALNAAEVLSIEDTVKLAELRGSIMNDITENINGTMAAILGVPAEKIIEICNGISEVVEAVNFNEPKQTVIAGTKEGIEKAVEELKKAGARRAVILDVSGPFHSSLMKPAGEKLKENLENFNFENAEIKIVANTTGKIIDSVKDIKIELYNQTFGPVKWVDIVNVLKEEGVTKIYEIGPGKVLKGLIRKIDRGLEVINIEKIEDIEKL</sequence>
<organism evidence="7 8">
    <name type="scientific">Haliovirga abyssi</name>
    <dbReference type="NCBI Taxonomy" id="2996794"/>
    <lineage>
        <taxon>Bacteria</taxon>
        <taxon>Fusobacteriati</taxon>
        <taxon>Fusobacteriota</taxon>
        <taxon>Fusobacteriia</taxon>
        <taxon>Fusobacteriales</taxon>
        <taxon>Haliovirgaceae</taxon>
        <taxon>Haliovirga</taxon>
    </lineage>
</organism>
<dbReference type="GO" id="GO:0006633">
    <property type="term" value="P:fatty acid biosynthetic process"/>
    <property type="evidence" value="ECO:0007669"/>
    <property type="project" value="TreeGrafter"/>
</dbReference>
<dbReference type="GO" id="GO:0004314">
    <property type="term" value="F:[acyl-carrier-protein] S-malonyltransferase activity"/>
    <property type="evidence" value="ECO:0007669"/>
    <property type="project" value="UniProtKB-EC"/>
</dbReference>
<dbReference type="AlphaFoldDB" id="A0AAU9DAL2"/>
<evidence type="ECO:0000256" key="4">
    <source>
        <dbReference type="PIRNR" id="PIRNR000446"/>
    </source>
</evidence>
<gene>
    <name evidence="7" type="ORF">HLVA_09490</name>
</gene>
<dbReference type="SUPFAM" id="SSF52151">
    <property type="entry name" value="FabD/lysophospholipase-like"/>
    <property type="match status" value="1"/>
</dbReference>
<comment type="similarity">
    <text evidence="4">Belongs to the fabD family.</text>
</comment>
<keyword evidence="8" id="KW-1185">Reference proteome</keyword>
<proteinExistence type="inferred from homology"/>